<gene>
    <name evidence="2" type="ORF">QR685DRAFT_539436</name>
</gene>
<dbReference type="Proteomes" id="UP001451303">
    <property type="component" value="Unassembled WGS sequence"/>
</dbReference>
<reference evidence="2 3" key="1">
    <citation type="submission" date="2023-09" db="EMBL/GenBank/DDBJ databases">
        <title>Multi-omics analysis of a traditional fermented food reveals byproduct-associated fungal strains for waste-to-food upcycling.</title>
        <authorList>
            <consortium name="Lawrence Berkeley National Laboratory"/>
            <person name="Rekdal V.M."/>
            <person name="Villalobos-Escobedo J.M."/>
            <person name="Rodriguez-Valeron N."/>
            <person name="Garcia M.O."/>
            <person name="Vasquez D.P."/>
            <person name="Damayanti I."/>
            <person name="Sorensen P.M."/>
            <person name="Baidoo E.E."/>
            <person name="De Carvalho A.C."/>
            <person name="Riley R."/>
            <person name="Lipzen A."/>
            <person name="He G."/>
            <person name="Yan M."/>
            <person name="Haridas S."/>
            <person name="Daum C."/>
            <person name="Yoshinaga Y."/>
            <person name="Ng V."/>
            <person name="Grigoriev I.V."/>
            <person name="Munk R."/>
            <person name="Nuraida L."/>
            <person name="Wijaya C.H."/>
            <person name="Morales P.-C."/>
            <person name="Keasling J.D."/>
        </authorList>
    </citation>
    <scope>NUCLEOTIDE SEQUENCE [LARGE SCALE GENOMIC DNA]</scope>
    <source>
        <strain evidence="2 3">FGSC 2613</strain>
    </source>
</reference>
<keyword evidence="3" id="KW-1185">Reference proteome</keyword>
<evidence type="ECO:0000256" key="1">
    <source>
        <dbReference type="SAM" id="MobiDB-lite"/>
    </source>
</evidence>
<feature type="region of interest" description="Disordered" evidence="1">
    <location>
        <begin position="35"/>
        <end position="56"/>
    </location>
</feature>
<dbReference type="InterPro" id="IPR021848">
    <property type="entry name" value="HODM_asu-like"/>
</dbReference>
<evidence type="ECO:0000313" key="2">
    <source>
        <dbReference type="EMBL" id="KAL0465137.1"/>
    </source>
</evidence>
<organism evidence="2 3">
    <name type="scientific">Neurospora intermedia</name>
    <dbReference type="NCBI Taxonomy" id="5142"/>
    <lineage>
        <taxon>Eukaryota</taxon>
        <taxon>Fungi</taxon>
        <taxon>Dikarya</taxon>
        <taxon>Ascomycota</taxon>
        <taxon>Pezizomycotina</taxon>
        <taxon>Sordariomycetes</taxon>
        <taxon>Sordariomycetidae</taxon>
        <taxon>Sordariales</taxon>
        <taxon>Sordariaceae</taxon>
        <taxon>Neurospora</taxon>
    </lineage>
</organism>
<dbReference type="Pfam" id="PF11927">
    <property type="entry name" value="HODM_asu-like"/>
    <property type="match status" value="1"/>
</dbReference>
<evidence type="ECO:0000313" key="3">
    <source>
        <dbReference type="Proteomes" id="UP001451303"/>
    </source>
</evidence>
<dbReference type="EMBL" id="JAVLET010000019">
    <property type="protein sequence ID" value="KAL0465137.1"/>
    <property type="molecule type" value="Genomic_DNA"/>
</dbReference>
<evidence type="ECO:0008006" key="4">
    <source>
        <dbReference type="Google" id="ProtNLM"/>
    </source>
</evidence>
<name>A0ABR3CXI1_NEUIN</name>
<sequence length="404" mass="45195">MFAMITTSLSGFTVLFFVVLAVAAHLWLRSRQRCTNSSPSVDEKTPFLHGSTGDQQNEKTDEVAIVHLSGFDWKTTEPLKLRPFKPKYHITMGLQNSTPSDLILMDNNYLSRIHSRQEILSLHGAEVMGVLPEGQAAVKELYTYLLGEYLPVRYPTMFRIVSPYPGCPDTAFQNLITNSSFPLSPPPSDPLDCLRAIAQTVEDDFFLLLPFPKPNSPTSEMEHKCVAFMNLHPSGFSPSSKLGLPLSQIHAPVPSYEKIGPSMERFFARLSCDKLVKRMNWAMQLNPDLYCPGGNHVHQEDLDTLEEVTEFGDEEAEKARLRVELQGVWRLRKTGAVVFGFKTYMYGLVEVKEEVLEMEDGGTMKTGEALAQAIEGLGEGNAPGMWTYKGAVRWGAAVARWLRS</sequence>
<comment type="caution">
    <text evidence="2">The sequence shown here is derived from an EMBL/GenBank/DDBJ whole genome shotgun (WGS) entry which is preliminary data.</text>
</comment>
<accession>A0ABR3CXI1</accession>
<proteinExistence type="predicted"/>
<protein>
    <recommendedName>
        <fullName evidence="4">FHA domain-containing protein</fullName>
    </recommendedName>
</protein>